<comment type="caution">
    <text evidence="2">The sequence shown here is derived from an EMBL/GenBank/DDBJ whole genome shotgun (WGS) entry which is preliminary data.</text>
</comment>
<dbReference type="PANTHER" id="PTHR30282">
    <property type="entry name" value="P-AMINOBENZOYL GLUTAMATE TRANSPORTER"/>
    <property type="match status" value="1"/>
</dbReference>
<feature type="transmembrane region" description="Helical" evidence="1">
    <location>
        <begin position="305"/>
        <end position="324"/>
    </location>
</feature>
<evidence type="ECO:0000256" key="1">
    <source>
        <dbReference type="SAM" id="Phobius"/>
    </source>
</evidence>
<accession>A0AAQ2ESY6</accession>
<dbReference type="Proteomes" id="UP000305423">
    <property type="component" value="Unassembled WGS sequence"/>
</dbReference>
<feature type="transmembrane region" description="Helical" evidence="1">
    <location>
        <begin position="514"/>
        <end position="537"/>
    </location>
</feature>
<feature type="transmembrane region" description="Helical" evidence="1">
    <location>
        <begin position="344"/>
        <end position="366"/>
    </location>
</feature>
<feature type="transmembrane region" description="Helical" evidence="1">
    <location>
        <begin position="387"/>
        <end position="406"/>
    </location>
</feature>
<dbReference type="GO" id="GO:0015558">
    <property type="term" value="F:secondary active p-aminobenzoyl-glutamate transmembrane transporter activity"/>
    <property type="evidence" value="ECO:0007669"/>
    <property type="project" value="InterPro"/>
</dbReference>
<dbReference type="GO" id="GO:1902604">
    <property type="term" value="P:p-aminobenzoyl-glutamate transmembrane transport"/>
    <property type="evidence" value="ECO:0007669"/>
    <property type="project" value="InterPro"/>
</dbReference>
<feature type="transmembrane region" description="Helical" evidence="1">
    <location>
        <begin position="115"/>
        <end position="142"/>
    </location>
</feature>
<keyword evidence="1" id="KW-0472">Membrane</keyword>
<gene>
    <name evidence="2" type="ORF">CWB74_13240</name>
</gene>
<feature type="transmembrane region" description="Helical" evidence="1">
    <location>
        <begin position="453"/>
        <end position="471"/>
    </location>
</feature>
<evidence type="ECO:0000313" key="3">
    <source>
        <dbReference type="Proteomes" id="UP000305423"/>
    </source>
</evidence>
<dbReference type="AlphaFoldDB" id="A0AAQ2ESY6"/>
<feature type="transmembrane region" description="Helical" evidence="1">
    <location>
        <begin position="60"/>
        <end position="82"/>
    </location>
</feature>
<dbReference type="InterPro" id="IPR004697">
    <property type="entry name" value="AbgT"/>
</dbReference>
<feature type="transmembrane region" description="Helical" evidence="1">
    <location>
        <begin position="163"/>
        <end position="194"/>
    </location>
</feature>
<reference evidence="3" key="2">
    <citation type="submission" date="2019-06" db="EMBL/GenBank/DDBJ databases">
        <title>Co-occurence of chitin degradation, pigmentation and bioactivity in marine Pseudoalteromonas.</title>
        <authorList>
            <person name="Sonnenschein E.C."/>
            <person name="Bech P.K."/>
        </authorList>
    </citation>
    <scope>NUCLEOTIDE SEQUENCE [LARGE SCALE GENOMIC DNA]</scope>
    <source>
        <strain evidence="3">S1607</strain>
    </source>
</reference>
<name>A0AAQ2ESY6_PSEO7</name>
<sequence length="554" mass="59223">MTSCKKNAKVAPFFGTENLAMSNAVETQADSQDQQGQKGGLFNRFLATVEFLGNMLPHPITLFAMFCIAIVVFSGIADWMGLSAIDPRPEGSAGRDPDGVIEVVSLMSAEGLQRIVTGLVTNFTGFAPLGTVLVALLGVSVAEHSGMLSAAMRGMVMGASKRLVTFMVVFAAILSNTASELGYVVLIPLAAMIFHSLGRHPLAGLAAAFAGVSGGYSANLLLGTIDPLLAGITTPAAQMIDPTYQVGPEANWYFMMISVFLIAIVGTLVTEKIVEPRLGKYDPKEASVDLSENNIEKLSVKEKSGLKWAGVSLLVVSILLALTIVPEDGILRHPVTGEVAGSPFLKGIVVFIFVTFAIPGFVYGRVVGTMKNDRDIIDAMSKSMSSMGMYIVLVFFAAQFVAFFKWTNLGTILAINGAALLQALNLTGPEVFVLFIFMCALVNLSLGSSSAQWAVTAPIFVPMLMLIGYAPETIQAAYRIGDSVTNLITPMMSYFGLILAVATKYKKDMGIGTLVATMLPYSMFFFIGWVALFYVWVFGFGLPVGPNSPIYYNP</sequence>
<keyword evidence="1" id="KW-1133">Transmembrane helix</keyword>
<reference evidence="2 3" key="1">
    <citation type="submission" date="2017-12" db="EMBL/GenBank/DDBJ databases">
        <authorList>
            <person name="Paulsen S."/>
            <person name="Gram L.K."/>
        </authorList>
    </citation>
    <scope>NUCLEOTIDE SEQUENCE [LARGE SCALE GENOMIC DNA]</scope>
    <source>
        <strain evidence="2 3">S1607</strain>
    </source>
</reference>
<dbReference type="Pfam" id="PF03806">
    <property type="entry name" value="ABG_transport"/>
    <property type="match status" value="1"/>
</dbReference>
<protein>
    <submittedName>
        <fullName evidence="2">Aminobenzoyl-glutamate transporter</fullName>
    </submittedName>
</protein>
<organism evidence="2 3">
    <name type="scientific">Pseudoalteromonas piscicida</name>
    <dbReference type="NCBI Taxonomy" id="43662"/>
    <lineage>
        <taxon>Bacteria</taxon>
        <taxon>Pseudomonadati</taxon>
        <taxon>Pseudomonadota</taxon>
        <taxon>Gammaproteobacteria</taxon>
        <taxon>Alteromonadales</taxon>
        <taxon>Pseudoalteromonadaceae</taxon>
        <taxon>Pseudoalteromonas</taxon>
    </lineage>
</organism>
<evidence type="ECO:0000313" key="2">
    <source>
        <dbReference type="EMBL" id="TMN76155.1"/>
    </source>
</evidence>
<feature type="transmembrane region" description="Helical" evidence="1">
    <location>
        <begin position="252"/>
        <end position="270"/>
    </location>
</feature>
<keyword evidence="1" id="KW-0812">Transmembrane</keyword>
<proteinExistence type="predicted"/>
<feature type="transmembrane region" description="Helical" evidence="1">
    <location>
        <begin position="426"/>
        <end position="446"/>
    </location>
</feature>
<feature type="transmembrane region" description="Helical" evidence="1">
    <location>
        <begin position="483"/>
        <end position="502"/>
    </location>
</feature>
<dbReference type="EMBL" id="PNEL01000032">
    <property type="protein sequence ID" value="TMN76155.1"/>
    <property type="molecule type" value="Genomic_DNA"/>
</dbReference>
<dbReference type="PANTHER" id="PTHR30282:SF0">
    <property type="entry name" value="P-AMINOBENZOYL-GLUTAMATE TRANSPORT PROTEIN"/>
    <property type="match status" value="1"/>
</dbReference>